<name>A0AAW1CDN2_CROAD</name>
<keyword evidence="1" id="KW-0175">Coiled coil</keyword>
<comment type="caution">
    <text evidence="3">The sequence shown here is derived from an EMBL/GenBank/DDBJ whole genome shotgun (WGS) entry which is preliminary data.</text>
</comment>
<feature type="compositionally biased region" description="Basic and acidic residues" evidence="2">
    <location>
        <begin position="670"/>
        <end position="683"/>
    </location>
</feature>
<sequence>MRHLSSRRAGRPSLRARPSLVRHAPSAAAPPPAAAVNSCAPASEEEPIRGRRLPLCLPGEDGFPPPQQLLPSNLKHTHGRILHKALEVPAKGCGQLKLDSPDLNSQAFSDQTCPKRDPNMASGPNQANGAEINNGYNVPVEAEKQSSEVTLRRPPPSVDAQWKAVFHEHVQPRALALQGLKTEKLQKQTLQQKKEEKKDPPDSLSQDWFNTESMTLETRAYLLDKLLPTLVPAVEKLLQVAERKQVLDLKESEASPFDPMMFLGEYLMRHNPAYDVTAKPNPYVRGLKAITDQLKTRVSDTTMHKLAEMKNLVEEKRHRREDVENIKAQVNQLREQALALQFHEWTLDASGQIPLALIQSALKSFLEVISQMPQFKETDIYARPLETLATLDVKVNQEEFVEYLLSYVKNFTSELFQELLKHLLQSSHNARNAIRHDVWRQMFVQLFLDCEYGQIGLLDRAKVLSLLDKFYHSSSDLAKEIYCNPKKWPIAELDDIDLTEFWGNLEPDDEEDLLEEPPSPERTLSQEALYLNRKLKGILSDEQAARGANGEPAVNELEGAEMEQQVSPPEAATEDVPPTAAPDEGEEPQAEMAEADSQEEPTTAEVERAAGEEAVPEDHPATSLEPLLEGEEAAQEVKLEEPILASPSQVAARVQKILDDEEEPVPKSPSVEKDLAPKGREAEGTDGQEEAEEPGEKAEPGIEEEGAGGQAKPEEKAEIDGHGPAGPKDQAAAAPAKDKAPGVLDTKGPSVPPSRASLHWPPGQASLERTQGPQRIYGEVWSGTFETADLTFKYANYGKEVREDWNKEDPRFSGLFLIVLLLFTHYR</sequence>
<feature type="region of interest" description="Disordered" evidence="2">
    <location>
        <begin position="1"/>
        <end position="47"/>
    </location>
</feature>
<dbReference type="AlphaFoldDB" id="A0AAW1CDN2"/>
<feature type="compositionally biased region" description="Acidic residues" evidence="2">
    <location>
        <begin position="684"/>
        <end position="693"/>
    </location>
</feature>
<evidence type="ECO:0000313" key="3">
    <source>
        <dbReference type="EMBL" id="KAK9412621.1"/>
    </source>
</evidence>
<proteinExistence type="predicted"/>
<dbReference type="PANTHER" id="PTHR46788">
    <property type="entry name" value="EF-HAND CALCIUM-BINDING DOMAIN-CONTAINING PROTEIN 5"/>
    <property type="match status" value="1"/>
</dbReference>
<keyword evidence="4" id="KW-1185">Reference proteome</keyword>
<feature type="region of interest" description="Disordered" evidence="2">
    <location>
        <begin position="559"/>
        <end position="770"/>
    </location>
</feature>
<evidence type="ECO:0000256" key="1">
    <source>
        <dbReference type="SAM" id="Coils"/>
    </source>
</evidence>
<evidence type="ECO:0000313" key="4">
    <source>
        <dbReference type="Proteomes" id="UP001474421"/>
    </source>
</evidence>
<feature type="compositionally biased region" description="Basic residues" evidence="2">
    <location>
        <begin position="1"/>
        <end position="10"/>
    </location>
</feature>
<dbReference type="PANTHER" id="PTHR46788:SF1">
    <property type="entry name" value="EF-HAND CALCIUM-BINDING DOMAIN-CONTAINING PROTEIN 5"/>
    <property type="match status" value="1"/>
</dbReference>
<feature type="coiled-coil region" evidence="1">
    <location>
        <begin position="306"/>
        <end position="336"/>
    </location>
</feature>
<feature type="compositionally biased region" description="Low complexity" evidence="2">
    <location>
        <begin position="725"/>
        <end position="735"/>
    </location>
</feature>
<feature type="compositionally biased region" description="Basic and acidic residues" evidence="2">
    <location>
        <begin position="605"/>
        <end position="620"/>
    </location>
</feature>
<feature type="region of interest" description="Disordered" evidence="2">
    <location>
        <begin position="101"/>
        <end position="133"/>
    </location>
</feature>
<feature type="region of interest" description="Disordered" evidence="2">
    <location>
        <begin position="187"/>
        <end position="207"/>
    </location>
</feature>
<protein>
    <submittedName>
        <fullName evidence="3">EF-hand calcium-binding domain-containing protein 5</fullName>
    </submittedName>
</protein>
<gene>
    <name evidence="3" type="ORF">NXF25_003796</name>
</gene>
<feature type="compositionally biased region" description="Basic and acidic residues" evidence="2">
    <location>
        <begin position="187"/>
        <end position="201"/>
    </location>
</feature>
<accession>A0AAW1CDN2</accession>
<reference evidence="3 4" key="1">
    <citation type="journal article" date="2024" name="Proc. Natl. Acad. Sci. U.S.A.">
        <title>The genetic regulatory architecture and epigenomic basis for age-related changes in rattlesnake venom.</title>
        <authorList>
            <person name="Hogan M.P."/>
            <person name="Holding M.L."/>
            <person name="Nystrom G.S."/>
            <person name="Colston T.J."/>
            <person name="Bartlett D.A."/>
            <person name="Mason A.J."/>
            <person name="Ellsworth S.A."/>
            <person name="Rautsaw R.M."/>
            <person name="Lawrence K.C."/>
            <person name="Strickland J.L."/>
            <person name="He B."/>
            <person name="Fraser P."/>
            <person name="Margres M.J."/>
            <person name="Gilbert D.M."/>
            <person name="Gibbs H.L."/>
            <person name="Parkinson C.L."/>
            <person name="Rokyta D.R."/>
        </authorList>
    </citation>
    <scope>NUCLEOTIDE SEQUENCE [LARGE SCALE GENOMIC DNA]</scope>
    <source>
        <strain evidence="3">DRR0105</strain>
    </source>
</reference>
<dbReference type="EMBL" id="JAOTOJ010000001">
    <property type="protein sequence ID" value="KAK9412621.1"/>
    <property type="molecule type" value="Genomic_DNA"/>
</dbReference>
<feature type="compositionally biased region" description="Acidic residues" evidence="2">
    <location>
        <begin position="583"/>
        <end position="599"/>
    </location>
</feature>
<feature type="compositionally biased region" description="Polar residues" evidence="2">
    <location>
        <begin position="102"/>
        <end position="112"/>
    </location>
</feature>
<dbReference type="Gene3D" id="1.20.890.10">
    <property type="entry name" value="cAMP-dependent protein kinase regulatory subunit, dimerization-anchoring domain"/>
    <property type="match status" value="1"/>
</dbReference>
<dbReference type="Proteomes" id="UP001474421">
    <property type="component" value="Unassembled WGS sequence"/>
</dbReference>
<organism evidence="3 4">
    <name type="scientific">Crotalus adamanteus</name>
    <name type="common">Eastern diamondback rattlesnake</name>
    <dbReference type="NCBI Taxonomy" id="8729"/>
    <lineage>
        <taxon>Eukaryota</taxon>
        <taxon>Metazoa</taxon>
        <taxon>Chordata</taxon>
        <taxon>Craniata</taxon>
        <taxon>Vertebrata</taxon>
        <taxon>Euteleostomi</taxon>
        <taxon>Lepidosauria</taxon>
        <taxon>Squamata</taxon>
        <taxon>Bifurcata</taxon>
        <taxon>Unidentata</taxon>
        <taxon>Episquamata</taxon>
        <taxon>Toxicofera</taxon>
        <taxon>Serpentes</taxon>
        <taxon>Colubroidea</taxon>
        <taxon>Viperidae</taxon>
        <taxon>Crotalinae</taxon>
        <taxon>Crotalus</taxon>
    </lineage>
</organism>
<feature type="compositionally biased region" description="Basic and acidic residues" evidence="2">
    <location>
        <begin position="712"/>
        <end position="721"/>
    </location>
</feature>
<dbReference type="CDD" id="cd22968">
    <property type="entry name" value="DD_EFCAB5"/>
    <property type="match status" value="1"/>
</dbReference>
<evidence type="ECO:0000256" key="2">
    <source>
        <dbReference type="SAM" id="MobiDB-lite"/>
    </source>
</evidence>